<dbReference type="Proteomes" id="UP001385951">
    <property type="component" value="Unassembled WGS sequence"/>
</dbReference>
<evidence type="ECO:0000256" key="1">
    <source>
        <dbReference type="SAM" id="SignalP"/>
    </source>
</evidence>
<name>A0AAW0GCQ0_9APHY</name>
<protein>
    <submittedName>
        <fullName evidence="2">Uncharacterized protein</fullName>
    </submittedName>
</protein>
<dbReference type="EMBL" id="JASBNA010000013">
    <property type="protein sequence ID" value="KAK7687391.1"/>
    <property type="molecule type" value="Genomic_DNA"/>
</dbReference>
<gene>
    <name evidence="2" type="ORF">QCA50_009256</name>
</gene>
<dbReference type="AlphaFoldDB" id="A0AAW0GCQ0"/>
<accession>A0AAW0GCQ0</accession>
<reference evidence="2 3" key="1">
    <citation type="submission" date="2022-09" db="EMBL/GenBank/DDBJ databases">
        <authorList>
            <person name="Palmer J.M."/>
        </authorList>
    </citation>
    <scope>NUCLEOTIDE SEQUENCE [LARGE SCALE GENOMIC DNA]</scope>
    <source>
        <strain evidence="2 3">DSM 7382</strain>
    </source>
</reference>
<feature type="chain" id="PRO_5043923041" evidence="1">
    <location>
        <begin position="26"/>
        <end position="64"/>
    </location>
</feature>
<organism evidence="2 3">
    <name type="scientific">Cerrena zonata</name>
    <dbReference type="NCBI Taxonomy" id="2478898"/>
    <lineage>
        <taxon>Eukaryota</taxon>
        <taxon>Fungi</taxon>
        <taxon>Dikarya</taxon>
        <taxon>Basidiomycota</taxon>
        <taxon>Agaricomycotina</taxon>
        <taxon>Agaricomycetes</taxon>
        <taxon>Polyporales</taxon>
        <taxon>Cerrenaceae</taxon>
        <taxon>Cerrena</taxon>
    </lineage>
</organism>
<sequence>MFNPAPNKILEKLIGFFSIVVIAAAAEEEEEEVEEEQVVMLLKNLDIPFPRGRSIQNDRNNRVQ</sequence>
<keyword evidence="3" id="KW-1185">Reference proteome</keyword>
<comment type="caution">
    <text evidence="2">The sequence shown here is derived from an EMBL/GenBank/DDBJ whole genome shotgun (WGS) entry which is preliminary data.</text>
</comment>
<evidence type="ECO:0000313" key="2">
    <source>
        <dbReference type="EMBL" id="KAK7687391.1"/>
    </source>
</evidence>
<keyword evidence="1" id="KW-0732">Signal</keyword>
<evidence type="ECO:0000313" key="3">
    <source>
        <dbReference type="Proteomes" id="UP001385951"/>
    </source>
</evidence>
<feature type="signal peptide" evidence="1">
    <location>
        <begin position="1"/>
        <end position="25"/>
    </location>
</feature>
<proteinExistence type="predicted"/>